<reference evidence="2" key="1">
    <citation type="submission" date="2023-03" db="EMBL/GenBank/DDBJ databases">
        <authorList>
            <person name="Julca I."/>
        </authorList>
    </citation>
    <scope>NUCLEOTIDE SEQUENCE</scope>
</reference>
<accession>A0AAV1DRD6</accession>
<evidence type="ECO:0000313" key="2">
    <source>
        <dbReference type="EMBL" id="CAI9110445.1"/>
    </source>
</evidence>
<dbReference type="Proteomes" id="UP001161247">
    <property type="component" value="Chromosome 6"/>
</dbReference>
<protein>
    <submittedName>
        <fullName evidence="2">OLC1v1010468C2</fullName>
    </submittedName>
</protein>
<dbReference type="InterPro" id="IPR036047">
    <property type="entry name" value="F-box-like_dom_sf"/>
</dbReference>
<dbReference type="EMBL" id="OX459123">
    <property type="protein sequence ID" value="CAI9110445.1"/>
    <property type="molecule type" value="Genomic_DNA"/>
</dbReference>
<keyword evidence="3" id="KW-1185">Reference proteome</keyword>
<gene>
    <name evidence="2" type="ORF">OLC1_LOCUS18104</name>
</gene>
<feature type="domain" description="F-box" evidence="1">
    <location>
        <begin position="28"/>
        <end position="51"/>
    </location>
</feature>
<evidence type="ECO:0000259" key="1">
    <source>
        <dbReference type="Pfam" id="PF00646"/>
    </source>
</evidence>
<dbReference type="AlphaFoldDB" id="A0AAV1DRD6"/>
<dbReference type="SUPFAM" id="SSF81383">
    <property type="entry name" value="F-box domain"/>
    <property type="match status" value="1"/>
</dbReference>
<name>A0AAV1DRD6_OLDCO</name>
<organism evidence="2 3">
    <name type="scientific">Oldenlandia corymbosa var. corymbosa</name>
    <dbReference type="NCBI Taxonomy" id="529605"/>
    <lineage>
        <taxon>Eukaryota</taxon>
        <taxon>Viridiplantae</taxon>
        <taxon>Streptophyta</taxon>
        <taxon>Embryophyta</taxon>
        <taxon>Tracheophyta</taxon>
        <taxon>Spermatophyta</taxon>
        <taxon>Magnoliopsida</taxon>
        <taxon>eudicotyledons</taxon>
        <taxon>Gunneridae</taxon>
        <taxon>Pentapetalae</taxon>
        <taxon>asterids</taxon>
        <taxon>lamiids</taxon>
        <taxon>Gentianales</taxon>
        <taxon>Rubiaceae</taxon>
        <taxon>Rubioideae</taxon>
        <taxon>Spermacoceae</taxon>
        <taxon>Hedyotis-Oldenlandia complex</taxon>
        <taxon>Oldenlandia</taxon>
    </lineage>
</organism>
<dbReference type="InterPro" id="IPR001810">
    <property type="entry name" value="F-box_dom"/>
</dbReference>
<evidence type="ECO:0000313" key="3">
    <source>
        <dbReference type="Proteomes" id="UP001161247"/>
    </source>
</evidence>
<sequence length="123" mass="13852">MGKLVNSDFGLIKCAEKEQTLVDWIDQQLPDEILVSILSYLPLEDAAKTRCSVKTLGKSLGLLVSGLNFDSAKMWEGIEGLTDSHPESLCANNRQNFINWVNQVLQINQIKPLFWMYSGFAFI</sequence>
<proteinExistence type="predicted"/>
<dbReference type="Pfam" id="PF00646">
    <property type="entry name" value="F-box"/>
    <property type="match status" value="1"/>
</dbReference>